<dbReference type="GeneID" id="24921798"/>
<keyword evidence="3" id="KW-1185">Reference proteome</keyword>
<proteinExistence type="predicted"/>
<dbReference type="Pfam" id="PF08164">
    <property type="entry name" value="TRAUB"/>
    <property type="match status" value="1"/>
</dbReference>
<sequence length="165" mass="19228">MTTRKRAWEESTAEHWEKRAQVQSGKTLKLTAMNRSIFDQVESILEDDIRWHKRCTVLRGDYQIVGEESNPEDDGQRRNGSVYDDQDFYNSLLNQYAALSMNNTATLLQKRQSKKKEVQRKASKGRKLIYTVHPKLQNFCTPEKYPPANIDVDQLFSSLFGKKPK</sequence>
<dbReference type="InterPro" id="IPR039223">
    <property type="entry name" value="AATF/Bfr2"/>
</dbReference>
<evidence type="ECO:0000313" key="2">
    <source>
        <dbReference type="EMBL" id="CBK25161.2"/>
    </source>
</evidence>
<feature type="domain" description="Apoptosis-antagonizing transcription factor C-terminal" evidence="1">
    <location>
        <begin position="89"/>
        <end position="160"/>
    </location>
</feature>
<dbReference type="Proteomes" id="UP000008312">
    <property type="component" value="Unassembled WGS sequence"/>
</dbReference>
<evidence type="ECO:0000313" key="3">
    <source>
        <dbReference type="Proteomes" id="UP000008312"/>
    </source>
</evidence>
<dbReference type="GO" id="GO:0005730">
    <property type="term" value="C:nucleolus"/>
    <property type="evidence" value="ECO:0007669"/>
    <property type="project" value="TreeGrafter"/>
</dbReference>
<dbReference type="EMBL" id="FN668690">
    <property type="protein sequence ID" value="CBK25161.2"/>
    <property type="molecule type" value="Genomic_DNA"/>
</dbReference>
<dbReference type="RefSeq" id="XP_012899209.1">
    <property type="nucleotide sequence ID" value="XM_013043755.1"/>
</dbReference>
<reference evidence="2" key="1">
    <citation type="submission" date="2010-02" db="EMBL/GenBank/DDBJ databases">
        <title>Sequencing and annotation of the Blastocystis hominis genome.</title>
        <authorList>
            <person name="Wincker P."/>
        </authorList>
    </citation>
    <scope>NUCLEOTIDE SEQUENCE</scope>
    <source>
        <strain evidence="2">Singapore isolate B</strain>
    </source>
</reference>
<protein>
    <recommendedName>
        <fullName evidence="1">Apoptosis-antagonizing transcription factor C-terminal domain-containing protein</fullName>
    </recommendedName>
</protein>
<dbReference type="InterPro" id="IPR012617">
    <property type="entry name" value="AATF_C"/>
</dbReference>
<name>D8MAS2_BLAHO</name>
<dbReference type="OMA" id="RPINILH"/>
<organism evidence="2">
    <name type="scientific">Blastocystis hominis</name>
    <dbReference type="NCBI Taxonomy" id="12968"/>
    <lineage>
        <taxon>Eukaryota</taxon>
        <taxon>Sar</taxon>
        <taxon>Stramenopiles</taxon>
        <taxon>Bigyra</taxon>
        <taxon>Opalozoa</taxon>
        <taxon>Opalinata</taxon>
        <taxon>Blastocystidae</taxon>
        <taxon>Blastocystis</taxon>
    </lineage>
</organism>
<dbReference type="PANTHER" id="PTHR15565:SF0">
    <property type="entry name" value="PROTEIN AATF"/>
    <property type="match status" value="1"/>
</dbReference>
<dbReference type="AlphaFoldDB" id="D8MAS2"/>
<accession>D8MAS2</accession>
<dbReference type="OrthoDB" id="5783963at2759"/>
<dbReference type="PANTHER" id="PTHR15565">
    <property type="entry name" value="AATF PROTEIN APOPTOSIS ANTAGONIZING TRANSCRIPTION FACTOR"/>
    <property type="match status" value="1"/>
</dbReference>
<gene>
    <name evidence="2" type="ORF">GSBLH_T00004793001</name>
</gene>
<evidence type="ECO:0000259" key="1">
    <source>
        <dbReference type="Pfam" id="PF08164"/>
    </source>
</evidence>
<dbReference type="InParanoid" id="D8MAS2"/>